<keyword evidence="2" id="KW-1185">Reference proteome</keyword>
<dbReference type="EMBL" id="LXQA010400394">
    <property type="protein sequence ID" value="MCI49382.1"/>
    <property type="molecule type" value="Genomic_DNA"/>
</dbReference>
<proteinExistence type="predicted"/>
<reference evidence="1 2" key="1">
    <citation type="journal article" date="2018" name="Front. Plant Sci.">
        <title>Red Clover (Trifolium pratense) and Zigzag Clover (T. medium) - A Picture of Genomic Similarities and Differences.</title>
        <authorList>
            <person name="Dluhosova J."/>
            <person name="Istvanek J."/>
            <person name="Nedelnik J."/>
            <person name="Repkova J."/>
        </authorList>
    </citation>
    <scope>NUCLEOTIDE SEQUENCE [LARGE SCALE GENOMIC DNA]</scope>
    <source>
        <strain evidence="2">cv. 10/8</strain>
        <tissue evidence="1">Leaf</tissue>
    </source>
</reference>
<evidence type="ECO:0000313" key="2">
    <source>
        <dbReference type="Proteomes" id="UP000265520"/>
    </source>
</evidence>
<protein>
    <submittedName>
        <fullName evidence="1">Uncharacterized protein</fullName>
    </submittedName>
</protein>
<feature type="non-terminal residue" evidence="1">
    <location>
        <position position="1"/>
    </location>
</feature>
<dbReference type="AlphaFoldDB" id="A0A392SLT2"/>
<organism evidence="1 2">
    <name type="scientific">Trifolium medium</name>
    <dbReference type="NCBI Taxonomy" id="97028"/>
    <lineage>
        <taxon>Eukaryota</taxon>
        <taxon>Viridiplantae</taxon>
        <taxon>Streptophyta</taxon>
        <taxon>Embryophyta</taxon>
        <taxon>Tracheophyta</taxon>
        <taxon>Spermatophyta</taxon>
        <taxon>Magnoliopsida</taxon>
        <taxon>eudicotyledons</taxon>
        <taxon>Gunneridae</taxon>
        <taxon>Pentapetalae</taxon>
        <taxon>rosids</taxon>
        <taxon>fabids</taxon>
        <taxon>Fabales</taxon>
        <taxon>Fabaceae</taxon>
        <taxon>Papilionoideae</taxon>
        <taxon>50 kb inversion clade</taxon>
        <taxon>NPAAA clade</taxon>
        <taxon>Hologalegina</taxon>
        <taxon>IRL clade</taxon>
        <taxon>Trifolieae</taxon>
        <taxon>Trifolium</taxon>
    </lineage>
</organism>
<sequence>VDGSPRELWGSTGMWMEEECSPKRGMGTENILDGGAKGGKVSFAQSPLH</sequence>
<name>A0A392SLT2_9FABA</name>
<comment type="caution">
    <text evidence="1">The sequence shown here is derived from an EMBL/GenBank/DDBJ whole genome shotgun (WGS) entry which is preliminary data.</text>
</comment>
<dbReference type="Proteomes" id="UP000265520">
    <property type="component" value="Unassembled WGS sequence"/>
</dbReference>
<evidence type="ECO:0000313" key="1">
    <source>
        <dbReference type="EMBL" id="MCI49382.1"/>
    </source>
</evidence>
<accession>A0A392SLT2</accession>